<dbReference type="InterPro" id="IPR052155">
    <property type="entry name" value="Biofilm_reg_signaling"/>
</dbReference>
<dbReference type="PROSITE" id="PS50883">
    <property type="entry name" value="EAL"/>
    <property type="match status" value="1"/>
</dbReference>
<evidence type="ECO:0000259" key="2">
    <source>
        <dbReference type="PROSITE" id="PS50112"/>
    </source>
</evidence>
<sequence length="1028" mass="113940">MVTHRLARAARYASQHWSGWLLAYLVLSLAASLLRNPSHGFSLILPQGGILLAAFLVLPPSRGARIRLSGAVLAVEFGMCLGLKGLSPLAALWVSGPLLAQAWLGAHLLLHYAPEGRIPDTQRGISQFLLWGCLLPAMLSSSLTALGLSQANGHFVTEWLWWCIQRLNGLLLFAPLLVLCLRSSSTCTHPSHWESLALWGLSCLAAAVIFSMSNPAGRTLATYSFLLTPLLLVTAIRLPLTNSLFIVLSASLIAGAADAMAAGATPISAQRSLIAVSVFLLINQMVVWLLGALIEERRHVLNRVQKMRDMYEMLSHANQALIDLKLTPTQLYERMCEVIIAKSDFSLACITPLQPPRPGMADKCPDAICVRQDGGPPPACCYPDSDLIRQAQAGRGHVIRRDWQPHPLSPALPEEHGTLAAFPIQPKGKPVQAVLTVVSLLPEGFDDGMLRLFDELADDIAFAMTMQADRQRLKLASEVFEHSHEAIIIADASGHILDVNPSFTRITGHSHREVVGRNPRMLQSGRQDRAFYESLWRSLLTKGHWAGEFWNSRKDGEHYPQRGTITAVKGEDGQIEHFISVMEDVSAQVEAEQKILNLANYDALTGLPNRLLLENRFQHAIEQLGDGPAALSVLFVDLDEFKHVNDAMGHQQGDLLLQLVSARLQRELRDGDTLARFGGDEFVVLLAGRRQEARSLAKRLIRSVRQPYRLDQQPVHIGCSIGIAQAPRDGISLDELIQAADTAMYQAKARGRGIYAFYSSDMQHQAQHRLTLRVELDGAMQRNELRAHYQPKLGIADDEIVGFEALVRWQHPERGLVPPGSFIPLAESSGQIAAIDRWMLKTAIDQLAQWRRQGRRILPIAVNVSASLFSRSDFVAELTRWLDERKVPGHDLELEITEHVAMFDLDYTLSTLQALKRLGVALSIDDFGTGYSGLAYLRDFPIDTVKIDMSFIQRVHEDEKKQGIVRAIIALADTLGLQTIAEGVETEEELAFLKLQGCWGYQGYLFSPALAADEIERRYPVREVRQGI</sequence>
<evidence type="ECO:0000259" key="4">
    <source>
        <dbReference type="PROSITE" id="PS50883"/>
    </source>
</evidence>
<dbReference type="PROSITE" id="PS50113">
    <property type="entry name" value="PAC"/>
    <property type="match status" value="1"/>
</dbReference>
<feature type="transmembrane region" description="Helical" evidence="1">
    <location>
        <begin position="12"/>
        <end position="34"/>
    </location>
</feature>
<feature type="domain" description="EAL" evidence="4">
    <location>
        <begin position="769"/>
        <end position="1023"/>
    </location>
</feature>
<dbReference type="EMBL" id="CP053383">
    <property type="protein sequence ID" value="QTP59762.1"/>
    <property type="molecule type" value="Genomic_DNA"/>
</dbReference>
<dbReference type="InterPro" id="IPR043128">
    <property type="entry name" value="Rev_trsase/Diguanyl_cyclase"/>
</dbReference>
<dbReference type="SMART" id="SM00052">
    <property type="entry name" value="EAL"/>
    <property type="match status" value="1"/>
</dbReference>
<dbReference type="SMART" id="SM00267">
    <property type="entry name" value="GGDEF"/>
    <property type="match status" value="1"/>
</dbReference>
<dbReference type="InterPro" id="IPR035919">
    <property type="entry name" value="EAL_sf"/>
</dbReference>
<dbReference type="NCBIfam" id="TIGR00254">
    <property type="entry name" value="GGDEF"/>
    <property type="match status" value="1"/>
</dbReference>
<dbReference type="SUPFAM" id="SSF55781">
    <property type="entry name" value="GAF domain-like"/>
    <property type="match status" value="1"/>
</dbReference>
<protein>
    <submittedName>
        <fullName evidence="6">EAL domain-containing protein</fullName>
    </submittedName>
</protein>
<dbReference type="SUPFAM" id="SSF55785">
    <property type="entry name" value="PYP-like sensor domain (PAS domain)"/>
    <property type="match status" value="1"/>
</dbReference>
<dbReference type="SUPFAM" id="SSF55073">
    <property type="entry name" value="Nucleotide cyclase"/>
    <property type="match status" value="1"/>
</dbReference>
<feature type="transmembrane region" description="Helical" evidence="1">
    <location>
        <begin position="66"/>
        <end position="86"/>
    </location>
</feature>
<dbReference type="Pfam" id="PF00563">
    <property type="entry name" value="EAL"/>
    <property type="match status" value="1"/>
</dbReference>
<keyword evidence="7" id="KW-1185">Reference proteome</keyword>
<keyword evidence="1" id="KW-0812">Transmembrane</keyword>
<feature type="domain" description="PAS" evidence="2">
    <location>
        <begin position="472"/>
        <end position="518"/>
    </location>
</feature>
<feature type="transmembrane region" description="Helical" evidence="1">
    <location>
        <begin position="159"/>
        <end position="181"/>
    </location>
</feature>
<dbReference type="SUPFAM" id="SSF141868">
    <property type="entry name" value="EAL domain-like"/>
    <property type="match status" value="1"/>
</dbReference>
<evidence type="ECO:0000256" key="1">
    <source>
        <dbReference type="SAM" id="Phobius"/>
    </source>
</evidence>
<dbReference type="InterPro" id="IPR035965">
    <property type="entry name" value="PAS-like_dom_sf"/>
</dbReference>
<feature type="transmembrane region" description="Helical" evidence="1">
    <location>
        <begin position="273"/>
        <end position="294"/>
    </location>
</feature>
<dbReference type="SMART" id="SM00086">
    <property type="entry name" value="PAC"/>
    <property type="match status" value="1"/>
</dbReference>
<keyword evidence="1" id="KW-0472">Membrane</keyword>
<feature type="domain" description="GGDEF" evidence="5">
    <location>
        <begin position="629"/>
        <end position="760"/>
    </location>
</feature>
<dbReference type="InterPro" id="IPR001633">
    <property type="entry name" value="EAL_dom"/>
</dbReference>
<dbReference type="CDD" id="cd01948">
    <property type="entry name" value="EAL"/>
    <property type="match status" value="1"/>
</dbReference>
<dbReference type="Pfam" id="PF00990">
    <property type="entry name" value="GGDEF"/>
    <property type="match status" value="1"/>
</dbReference>
<keyword evidence="1" id="KW-1133">Transmembrane helix</keyword>
<dbReference type="InterPro" id="IPR001610">
    <property type="entry name" value="PAC"/>
</dbReference>
<dbReference type="InterPro" id="IPR000700">
    <property type="entry name" value="PAS-assoc_C"/>
</dbReference>
<feature type="transmembrane region" description="Helical" evidence="1">
    <location>
        <begin position="40"/>
        <end position="59"/>
    </location>
</feature>
<feature type="transmembrane region" description="Helical" evidence="1">
    <location>
        <begin position="245"/>
        <end position="267"/>
    </location>
</feature>
<dbReference type="Pfam" id="PF13426">
    <property type="entry name" value="PAS_9"/>
    <property type="match status" value="1"/>
</dbReference>
<proteinExistence type="predicted"/>
<gene>
    <name evidence="6" type="ORF">HNO53_14160</name>
</gene>
<name>A0ABX7WJK6_9GAMM</name>
<dbReference type="CDD" id="cd00130">
    <property type="entry name" value="PAS"/>
    <property type="match status" value="1"/>
</dbReference>
<evidence type="ECO:0000259" key="3">
    <source>
        <dbReference type="PROSITE" id="PS50113"/>
    </source>
</evidence>
<dbReference type="InterPro" id="IPR000160">
    <property type="entry name" value="GGDEF_dom"/>
</dbReference>
<organism evidence="6 7">
    <name type="scientific">Halomonas sulfidivorans</name>
    <dbReference type="NCBI Taxonomy" id="2733488"/>
    <lineage>
        <taxon>Bacteria</taxon>
        <taxon>Pseudomonadati</taxon>
        <taxon>Pseudomonadota</taxon>
        <taxon>Gammaproteobacteria</taxon>
        <taxon>Oceanospirillales</taxon>
        <taxon>Halomonadaceae</taxon>
        <taxon>Halomonas</taxon>
    </lineage>
</organism>
<accession>A0ABX7WJK6</accession>
<dbReference type="SMART" id="SM00091">
    <property type="entry name" value="PAS"/>
    <property type="match status" value="1"/>
</dbReference>
<dbReference type="CDD" id="cd01949">
    <property type="entry name" value="GGDEF"/>
    <property type="match status" value="1"/>
</dbReference>
<evidence type="ECO:0000259" key="5">
    <source>
        <dbReference type="PROSITE" id="PS50887"/>
    </source>
</evidence>
<evidence type="ECO:0000313" key="7">
    <source>
        <dbReference type="Proteomes" id="UP000671845"/>
    </source>
</evidence>
<dbReference type="InterPro" id="IPR000014">
    <property type="entry name" value="PAS"/>
</dbReference>
<dbReference type="PROSITE" id="PS50887">
    <property type="entry name" value="GGDEF"/>
    <property type="match status" value="1"/>
</dbReference>
<dbReference type="PANTHER" id="PTHR44757:SF2">
    <property type="entry name" value="BIOFILM ARCHITECTURE MAINTENANCE PROTEIN MBAA"/>
    <property type="match status" value="1"/>
</dbReference>
<evidence type="ECO:0000313" key="6">
    <source>
        <dbReference type="EMBL" id="QTP59762.1"/>
    </source>
</evidence>
<reference evidence="6 7" key="1">
    <citation type="journal article" date="2021" name="Front. Microbiol.">
        <title>Aerobic Denitrification and Heterotrophic Sulfur Oxidation in the Genus Halomonas Revealed by Six Novel Species Characterizations and Genome-Based Analysis.</title>
        <authorList>
            <person name="Wang L."/>
            <person name="Shao Z."/>
        </authorList>
    </citation>
    <scope>NUCLEOTIDE SEQUENCE [LARGE SCALE GENOMIC DNA]</scope>
    <source>
        <strain evidence="6 7">MCCC 1A13718</strain>
    </source>
</reference>
<dbReference type="InterPro" id="IPR029787">
    <property type="entry name" value="Nucleotide_cyclase"/>
</dbReference>
<dbReference type="PANTHER" id="PTHR44757">
    <property type="entry name" value="DIGUANYLATE CYCLASE DGCP"/>
    <property type="match status" value="1"/>
</dbReference>
<feature type="domain" description="PAC" evidence="3">
    <location>
        <begin position="545"/>
        <end position="597"/>
    </location>
</feature>
<feature type="transmembrane region" description="Helical" evidence="1">
    <location>
        <begin position="193"/>
        <end position="214"/>
    </location>
</feature>
<dbReference type="NCBIfam" id="TIGR00229">
    <property type="entry name" value="sensory_box"/>
    <property type="match status" value="1"/>
</dbReference>
<dbReference type="PROSITE" id="PS50112">
    <property type="entry name" value="PAS"/>
    <property type="match status" value="1"/>
</dbReference>
<dbReference type="Gene3D" id="3.30.70.270">
    <property type="match status" value="1"/>
</dbReference>
<dbReference type="Gene3D" id="3.30.450.20">
    <property type="entry name" value="PAS domain"/>
    <property type="match status" value="1"/>
</dbReference>
<dbReference type="RefSeq" id="WP_209473120.1">
    <property type="nucleotide sequence ID" value="NZ_CP053383.1"/>
</dbReference>
<dbReference type="Proteomes" id="UP000671845">
    <property type="component" value="Chromosome"/>
</dbReference>
<feature type="transmembrane region" description="Helical" evidence="1">
    <location>
        <begin position="125"/>
        <end position="147"/>
    </location>
</feature>
<dbReference type="Gene3D" id="3.20.20.450">
    <property type="entry name" value="EAL domain"/>
    <property type="match status" value="1"/>
</dbReference>
<feature type="transmembrane region" description="Helical" evidence="1">
    <location>
        <begin position="220"/>
        <end position="238"/>
    </location>
</feature>